<feature type="transmembrane region" description="Helical" evidence="1">
    <location>
        <begin position="191"/>
        <end position="211"/>
    </location>
</feature>
<evidence type="ECO:0000313" key="3">
    <source>
        <dbReference type="Proteomes" id="UP000249886"/>
    </source>
</evidence>
<reference evidence="2 3" key="1">
    <citation type="submission" date="2018-06" db="EMBL/GenBank/DDBJ databases">
        <authorList>
            <consortium name="Pathogen Informatics"/>
            <person name="Doyle S."/>
        </authorList>
    </citation>
    <scope>NUCLEOTIDE SEQUENCE [LARGE SCALE GENOMIC DNA]</scope>
    <source>
        <strain evidence="2 3">NCTC10254</strain>
    </source>
</reference>
<feature type="transmembrane region" description="Helical" evidence="1">
    <location>
        <begin position="82"/>
        <end position="106"/>
    </location>
</feature>
<protein>
    <submittedName>
        <fullName evidence="2">ABC transporter permease</fullName>
    </submittedName>
</protein>
<organism evidence="2 3">
    <name type="scientific">Corynebacterium matruchotii</name>
    <dbReference type="NCBI Taxonomy" id="43768"/>
    <lineage>
        <taxon>Bacteria</taxon>
        <taxon>Bacillati</taxon>
        <taxon>Actinomycetota</taxon>
        <taxon>Actinomycetes</taxon>
        <taxon>Mycobacteriales</taxon>
        <taxon>Corynebacteriaceae</taxon>
        <taxon>Corynebacterium</taxon>
    </lineage>
</organism>
<feature type="transmembrane region" description="Helical" evidence="1">
    <location>
        <begin position="223"/>
        <end position="243"/>
    </location>
</feature>
<feature type="transmembrane region" description="Helical" evidence="1">
    <location>
        <begin position="43"/>
        <end position="61"/>
    </location>
</feature>
<accession>A0A8B4GTT1</accession>
<dbReference type="PROSITE" id="PS51257">
    <property type="entry name" value="PROKAR_LIPOPROTEIN"/>
    <property type="match status" value="1"/>
</dbReference>
<keyword evidence="1" id="KW-0472">Membrane</keyword>
<keyword evidence="1" id="KW-0812">Transmembrane</keyword>
<gene>
    <name evidence="2" type="ORF">NCTC10254_00893</name>
</gene>
<evidence type="ECO:0000313" key="2">
    <source>
        <dbReference type="EMBL" id="SPW24512.1"/>
    </source>
</evidence>
<dbReference type="EMBL" id="UARK01000001">
    <property type="protein sequence ID" value="SPW24512.1"/>
    <property type="molecule type" value="Genomic_DNA"/>
</dbReference>
<evidence type="ECO:0000256" key="1">
    <source>
        <dbReference type="SAM" id="Phobius"/>
    </source>
</evidence>
<name>A0A8B4GTT1_9CORY</name>
<proteinExistence type="predicted"/>
<feature type="transmembrane region" description="Helical" evidence="1">
    <location>
        <begin position="147"/>
        <end position="164"/>
    </location>
</feature>
<feature type="transmembrane region" description="Helical" evidence="1">
    <location>
        <begin position="118"/>
        <end position="140"/>
    </location>
</feature>
<keyword evidence="1" id="KW-1133">Transmembrane helix</keyword>
<dbReference type="AlphaFoldDB" id="A0A8B4GTT1"/>
<sequence length="402" mass="44243">MVNCNRFLARPSLWLPGVAAAFAVFACSKLNLENTLPSSVGSVILRGMTFMTSGLAVSVAWDAARLHEVARIMGRRSQLLKLVGWILIPCWAWILVAFLLLWGYQIMAMGAVIYPHPLTLLLAVIMGTTWSILGIVFVWVLPHIVGLLMAIIMPFMVTSFAWTLPDFRWRHMFGVPSFCCGLSSTLNTNMVLASTLCLTSIATVGIAFILFVRGVPAMQVTRVISGAIMVIGVGGFGGSAMIAQSLENFAATQPRDIRESVCRNGMCFWPEHTEEQIAANSAAYDQIRATMPAQWLPPMSPTTPAISPDPNFKIGVINESSWMLGEPNSPLPFTDSVDKNEIYGHFANILVSRQLGFLIPLIDADNWQKWASHQSKPASPEEIYSWVDSELKQRGLSDIKPQ</sequence>
<feature type="transmembrane region" description="Helical" evidence="1">
    <location>
        <begin position="12"/>
        <end position="31"/>
    </location>
</feature>
<dbReference type="Proteomes" id="UP000249886">
    <property type="component" value="Unassembled WGS sequence"/>
</dbReference>
<comment type="caution">
    <text evidence="2">The sequence shown here is derived from an EMBL/GenBank/DDBJ whole genome shotgun (WGS) entry which is preliminary data.</text>
</comment>